<keyword evidence="2" id="KW-1185">Reference proteome</keyword>
<evidence type="ECO:0000313" key="2">
    <source>
        <dbReference type="Proteomes" id="UP001163321"/>
    </source>
</evidence>
<evidence type="ECO:0000313" key="1">
    <source>
        <dbReference type="EMBL" id="KAI9921839.1"/>
    </source>
</evidence>
<proteinExistence type="predicted"/>
<protein>
    <submittedName>
        <fullName evidence="1">Uncharacterized protein</fullName>
    </submittedName>
</protein>
<organism evidence="1 2">
    <name type="scientific">Peronosclerospora sorghi</name>
    <dbReference type="NCBI Taxonomy" id="230839"/>
    <lineage>
        <taxon>Eukaryota</taxon>
        <taxon>Sar</taxon>
        <taxon>Stramenopiles</taxon>
        <taxon>Oomycota</taxon>
        <taxon>Peronosporomycetes</taxon>
        <taxon>Peronosporales</taxon>
        <taxon>Peronosporaceae</taxon>
        <taxon>Peronosclerospora</taxon>
    </lineage>
</organism>
<reference evidence="1 2" key="1">
    <citation type="journal article" date="2022" name="bioRxiv">
        <title>The genome of the oomycete Peronosclerospora sorghi, a cosmopolitan pathogen of maize and sorghum, is inflated with dispersed pseudogenes.</title>
        <authorList>
            <person name="Fletcher K."/>
            <person name="Martin F."/>
            <person name="Isakeit T."/>
            <person name="Cavanaugh K."/>
            <person name="Magill C."/>
            <person name="Michelmore R."/>
        </authorList>
    </citation>
    <scope>NUCLEOTIDE SEQUENCE [LARGE SCALE GENOMIC DNA]</scope>
    <source>
        <strain evidence="1">P6</strain>
    </source>
</reference>
<gene>
    <name evidence="1" type="ORF">PsorP6_000736</name>
</gene>
<sequence>MFLLFSSHIFSRICRYCLSMNEVSLNNSVHVLSGLTRFYVNFGLHHRVTFSLAAPTLATSSPCTPCQWLRLKVNHQVNQFWCVARFGDYSQREEESINDFVEKRKHHSIRTMAFHIDDAYTLELPKKLRPQSDFLERAPQAISFCW</sequence>
<accession>A0ACC0WSW6</accession>
<dbReference type="EMBL" id="CM047580">
    <property type="protein sequence ID" value="KAI9921839.1"/>
    <property type="molecule type" value="Genomic_DNA"/>
</dbReference>
<dbReference type="Proteomes" id="UP001163321">
    <property type="component" value="Chromosome 1"/>
</dbReference>
<comment type="caution">
    <text evidence="1">The sequence shown here is derived from an EMBL/GenBank/DDBJ whole genome shotgun (WGS) entry which is preliminary data.</text>
</comment>
<name>A0ACC0WSW6_9STRA</name>